<keyword evidence="2" id="KW-1185">Reference proteome</keyword>
<evidence type="ECO:0000313" key="1">
    <source>
        <dbReference type="EMBL" id="RDU98658.1"/>
    </source>
</evidence>
<organism evidence="1 2">
    <name type="scientific">Trinickia dinghuensis</name>
    <dbReference type="NCBI Taxonomy" id="2291023"/>
    <lineage>
        <taxon>Bacteria</taxon>
        <taxon>Pseudomonadati</taxon>
        <taxon>Pseudomonadota</taxon>
        <taxon>Betaproteobacteria</taxon>
        <taxon>Burkholderiales</taxon>
        <taxon>Burkholderiaceae</taxon>
        <taxon>Trinickia</taxon>
    </lineage>
</organism>
<dbReference type="EMBL" id="QRGA01000006">
    <property type="protein sequence ID" value="RDU98658.1"/>
    <property type="molecule type" value="Genomic_DNA"/>
</dbReference>
<gene>
    <name evidence="1" type="ORF">DWV00_10275</name>
</gene>
<protein>
    <submittedName>
        <fullName evidence="1">Uncharacterized protein</fullName>
    </submittedName>
</protein>
<evidence type="ECO:0000313" key="2">
    <source>
        <dbReference type="Proteomes" id="UP000256838"/>
    </source>
</evidence>
<dbReference type="AlphaFoldDB" id="A0A3D8K030"/>
<accession>A0A3D8K030</accession>
<dbReference type="RefSeq" id="WP_115533473.1">
    <property type="nucleotide sequence ID" value="NZ_QRGA01000006.1"/>
</dbReference>
<proteinExistence type="predicted"/>
<name>A0A3D8K030_9BURK</name>
<dbReference type="OrthoDB" id="9103709at2"/>
<comment type="caution">
    <text evidence="1">The sequence shown here is derived from an EMBL/GenBank/DDBJ whole genome shotgun (WGS) entry which is preliminary data.</text>
</comment>
<sequence length="77" mass="8403">MIPFLILCVGAGIVFAIPVWIVSQRFGARRGLQAARRFNPDDAVPCVIEPVALRGRLMPDLDRVEDDGERSEPGGAQ</sequence>
<dbReference type="Proteomes" id="UP000256838">
    <property type="component" value="Unassembled WGS sequence"/>
</dbReference>
<reference evidence="1 2" key="1">
    <citation type="submission" date="2018-08" db="EMBL/GenBank/DDBJ databases">
        <title>Paraburkholderia sp. DHOM06 isolated from forest soil.</title>
        <authorList>
            <person name="Gao Z.-H."/>
            <person name="Qiu L.-H."/>
        </authorList>
    </citation>
    <scope>NUCLEOTIDE SEQUENCE [LARGE SCALE GENOMIC DNA]</scope>
    <source>
        <strain evidence="1 2">DHOM06</strain>
    </source>
</reference>